<dbReference type="STRING" id="683228.GA0070617_3817"/>
<dbReference type="AlphaFoldDB" id="A0A1C6UX89"/>
<keyword evidence="5" id="KW-1185">Reference proteome</keyword>
<dbReference type="CDD" id="cd03214">
    <property type="entry name" value="ABC_Iron-Siderophores_B12_Hemin"/>
    <property type="match status" value="1"/>
</dbReference>
<dbReference type="Gene3D" id="3.40.50.300">
    <property type="entry name" value="P-loop containing nucleotide triphosphate hydrolases"/>
    <property type="match status" value="1"/>
</dbReference>
<dbReference type="Pfam" id="PF00005">
    <property type="entry name" value="ABC_tran"/>
    <property type="match status" value="1"/>
</dbReference>
<dbReference type="InterPro" id="IPR003593">
    <property type="entry name" value="AAA+_ATPase"/>
</dbReference>
<dbReference type="GO" id="GO:0005524">
    <property type="term" value="F:ATP binding"/>
    <property type="evidence" value="ECO:0007669"/>
    <property type="project" value="UniProtKB-KW"/>
</dbReference>
<dbReference type="InterPro" id="IPR027417">
    <property type="entry name" value="P-loop_NTPase"/>
</dbReference>
<dbReference type="PROSITE" id="PS00211">
    <property type="entry name" value="ABC_TRANSPORTER_1"/>
    <property type="match status" value="1"/>
</dbReference>
<dbReference type="InterPro" id="IPR017871">
    <property type="entry name" value="ABC_transporter-like_CS"/>
</dbReference>
<dbReference type="EMBL" id="FMIA01000002">
    <property type="protein sequence ID" value="SCL58433.1"/>
    <property type="molecule type" value="Genomic_DNA"/>
</dbReference>
<evidence type="ECO:0000313" key="5">
    <source>
        <dbReference type="Proteomes" id="UP000198937"/>
    </source>
</evidence>
<gene>
    <name evidence="4" type="ORF">GA0070617_3817</name>
</gene>
<dbReference type="OrthoDB" id="3463810at2"/>
<sequence length="254" mass="26506">MRVEVRSVTVTVDGARLVGDAGFVAEPGTVTGLVGPNGSGKSTLLRCVSRAVRPTSGSVFVGAEDVWRVGARTVERRVAVAAQHAGECDGLSAAECVEMGRYPYRGFLTRGVADPGIVRSALSAVGMLWAADRLVGGLSGGERQRVVLARALAQRAPVLLLDEPGSHLDVRARLELFDLLRSAGVTTVLAVGDLDEAVAHCDRVVLLHQGAVIASGSPGEVLTADRVDEVFGVRSAIVPHPLTGRPHLVTAARQ</sequence>
<dbReference type="SMART" id="SM00382">
    <property type="entry name" value="AAA"/>
    <property type="match status" value="1"/>
</dbReference>
<dbReference type="InterPro" id="IPR003439">
    <property type="entry name" value="ABC_transporter-like_ATP-bd"/>
</dbReference>
<evidence type="ECO:0000259" key="3">
    <source>
        <dbReference type="PROSITE" id="PS50893"/>
    </source>
</evidence>
<reference evidence="5" key="1">
    <citation type="submission" date="2016-06" db="EMBL/GenBank/DDBJ databases">
        <authorList>
            <person name="Varghese N."/>
            <person name="Submissions Spin"/>
        </authorList>
    </citation>
    <scope>NUCLEOTIDE SEQUENCE [LARGE SCALE GENOMIC DNA]</scope>
    <source>
        <strain evidence="5">DSM 45577</strain>
    </source>
</reference>
<feature type="domain" description="ABC transporter" evidence="3">
    <location>
        <begin position="3"/>
        <end position="234"/>
    </location>
</feature>
<dbReference type="PANTHER" id="PTHR42794:SF2">
    <property type="entry name" value="ABC TRANSPORTER ATP-BINDING PROTEIN"/>
    <property type="match status" value="1"/>
</dbReference>
<proteinExistence type="predicted"/>
<name>A0A1C6UX89_9ACTN</name>
<dbReference type="Proteomes" id="UP000198937">
    <property type="component" value="Unassembled WGS sequence"/>
</dbReference>
<evidence type="ECO:0000256" key="1">
    <source>
        <dbReference type="ARBA" id="ARBA00022741"/>
    </source>
</evidence>
<organism evidence="4 5">
    <name type="scientific">Micromonospora yangpuensis</name>
    <dbReference type="NCBI Taxonomy" id="683228"/>
    <lineage>
        <taxon>Bacteria</taxon>
        <taxon>Bacillati</taxon>
        <taxon>Actinomycetota</taxon>
        <taxon>Actinomycetes</taxon>
        <taxon>Micromonosporales</taxon>
        <taxon>Micromonosporaceae</taxon>
        <taxon>Micromonospora</taxon>
    </lineage>
</organism>
<keyword evidence="1" id="KW-0547">Nucleotide-binding</keyword>
<keyword evidence="2 4" id="KW-0067">ATP-binding</keyword>
<dbReference type="PROSITE" id="PS50893">
    <property type="entry name" value="ABC_TRANSPORTER_2"/>
    <property type="match status" value="1"/>
</dbReference>
<dbReference type="SUPFAM" id="SSF52540">
    <property type="entry name" value="P-loop containing nucleoside triphosphate hydrolases"/>
    <property type="match status" value="1"/>
</dbReference>
<dbReference type="PANTHER" id="PTHR42794">
    <property type="entry name" value="HEMIN IMPORT ATP-BINDING PROTEIN HMUV"/>
    <property type="match status" value="1"/>
</dbReference>
<evidence type="ECO:0000313" key="4">
    <source>
        <dbReference type="EMBL" id="SCL58433.1"/>
    </source>
</evidence>
<protein>
    <submittedName>
        <fullName evidence="4">Iron complex transport system ATP-binding protein</fullName>
    </submittedName>
</protein>
<accession>A0A1C6UX89</accession>
<evidence type="ECO:0000256" key="2">
    <source>
        <dbReference type="ARBA" id="ARBA00022840"/>
    </source>
</evidence>
<dbReference type="GO" id="GO:0016887">
    <property type="term" value="F:ATP hydrolysis activity"/>
    <property type="evidence" value="ECO:0007669"/>
    <property type="project" value="InterPro"/>
</dbReference>